<dbReference type="Proteomes" id="UP000055854">
    <property type="component" value="Unassembled WGS sequence"/>
</dbReference>
<evidence type="ECO:0000313" key="1">
    <source>
        <dbReference type="EMBL" id="KWV10865.1"/>
    </source>
</evidence>
<proteinExistence type="predicted"/>
<protein>
    <submittedName>
        <fullName evidence="1">Uncharacterized protein</fullName>
    </submittedName>
</protein>
<gene>
    <name evidence="1" type="ORF">ATB53_06870</name>
</gene>
<sequence length="67" mass="6977">MPACACRCNSAAHARSGSGLAAMHAALDSEWLAMLLLVICASLCLRRQRRAGAQAQAATRDLPPAAE</sequence>
<evidence type="ECO:0000313" key="2">
    <source>
        <dbReference type="Proteomes" id="UP000055854"/>
    </source>
</evidence>
<name>A0A125PUQ5_XANCT</name>
<dbReference type="AlphaFoldDB" id="A0A125PUQ5"/>
<organism evidence="1 2">
    <name type="scientific">Xanthomonas campestris pv. translucens</name>
    <dbReference type="NCBI Taxonomy" id="343"/>
    <lineage>
        <taxon>Bacteria</taxon>
        <taxon>Pseudomonadati</taxon>
        <taxon>Pseudomonadota</taxon>
        <taxon>Gammaproteobacteria</taxon>
        <taxon>Lysobacterales</taxon>
        <taxon>Lysobacteraceae</taxon>
        <taxon>Xanthomonas</taxon>
        <taxon>Xanthomonas translucens group</taxon>
    </lineage>
</organism>
<comment type="caution">
    <text evidence="1">The sequence shown here is derived from an EMBL/GenBank/DDBJ whole genome shotgun (WGS) entry which is preliminary data.</text>
</comment>
<reference evidence="1 2" key="1">
    <citation type="submission" date="2015-11" db="EMBL/GenBank/DDBJ databases">
        <title>Long Read and Single Molecule DNA Sequencing Simplifies Genome Assembly and TAL Effector Gene Analysis of Xanthomonas translucens.</title>
        <authorList>
            <person name="Peng Z."/>
            <person name="Hu Y."/>
            <person name="Xie J."/>
            <person name="Potnis N."/>
            <person name="Akhunova A."/>
            <person name="Jones J."/>
            <person name="Liu Z."/>
            <person name="White F."/>
            <person name="Liu S."/>
        </authorList>
    </citation>
    <scope>NUCLEOTIDE SEQUENCE [LARGE SCALE GENOMIC DNA]</scope>
    <source>
        <strain evidence="1 2">B1</strain>
    </source>
</reference>
<dbReference type="EMBL" id="LNTA01000349">
    <property type="protein sequence ID" value="KWV10865.1"/>
    <property type="molecule type" value="Genomic_DNA"/>
</dbReference>
<accession>A0A125PUQ5</accession>